<evidence type="ECO:0000256" key="1">
    <source>
        <dbReference type="SAM" id="MobiDB-lite"/>
    </source>
</evidence>
<feature type="signal peptide" evidence="2">
    <location>
        <begin position="1"/>
        <end position="18"/>
    </location>
</feature>
<dbReference type="Proteomes" id="UP001195914">
    <property type="component" value="Unassembled WGS sequence"/>
</dbReference>
<feature type="region of interest" description="Disordered" evidence="1">
    <location>
        <begin position="244"/>
        <end position="284"/>
    </location>
</feature>
<proteinExistence type="predicted"/>
<accession>A0AAD9LIB0</accession>
<reference evidence="3" key="1">
    <citation type="journal article" date="2014" name="Nucleic Acids Res.">
        <title>The evolutionary dynamics of variant antigen genes in Babesia reveal a history of genomic innovation underlying host-parasite interaction.</title>
        <authorList>
            <person name="Jackson A.P."/>
            <person name="Otto T.D."/>
            <person name="Darby A."/>
            <person name="Ramaprasad A."/>
            <person name="Xia D."/>
            <person name="Echaide I.E."/>
            <person name="Farber M."/>
            <person name="Gahlot S."/>
            <person name="Gamble J."/>
            <person name="Gupta D."/>
            <person name="Gupta Y."/>
            <person name="Jackson L."/>
            <person name="Malandrin L."/>
            <person name="Malas T.B."/>
            <person name="Moussa E."/>
            <person name="Nair M."/>
            <person name="Reid A.J."/>
            <person name="Sanders M."/>
            <person name="Sharma J."/>
            <person name="Tracey A."/>
            <person name="Quail M.A."/>
            <person name="Weir W."/>
            <person name="Wastling J.M."/>
            <person name="Hall N."/>
            <person name="Willadsen P."/>
            <person name="Lingelbach K."/>
            <person name="Shiels B."/>
            <person name="Tait A."/>
            <person name="Berriman M."/>
            <person name="Allred D.R."/>
            <person name="Pain A."/>
        </authorList>
    </citation>
    <scope>NUCLEOTIDE SEQUENCE</scope>
    <source>
        <strain evidence="3">1802A</strain>
    </source>
</reference>
<name>A0AAD9LIB0_BABDI</name>
<dbReference type="AlphaFoldDB" id="A0AAD9LIB0"/>
<sequence length="284" mass="32259">MKFLGILRASAICLLVSAFHGQFVSCGLFNRILSSKKPSNAKVSEISEVSKESTVKSPPSAPLPQSGLVFENSKWHDSHLASTFLFLEEFCRELRAEKFNEKLSEENYEDLSKKCNDVSSHLYYSSERFYPKYGPGSVDKRKQIDQDFYKHVLKPEKFEVYVEWLVKNIPVVTNSLSKMFNESKELTKAQLKTDTSMGPLKYGFLFIGKKWDSSVHRNLGPITNNLTDILKDLQKRLDDVLKSYPKTSSEASEASEVDAKSDVNPQQDGSVVNEDEIPMETDKF</sequence>
<feature type="compositionally biased region" description="Acidic residues" evidence="1">
    <location>
        <begin position="273"/>
        <end position="284"/>
    </location>
</feature>
<evidence type="ECO:0000313" key="4">
    <source>
        <dbReference type="Proteomes" id="UP001195914"/>
    </source>
</evidence>
<keyword evidence="4" id="KW-1185">Reference proteome</keyword>
<organism evidence="3 4">
    <name type="scientific">Babesia divergens</name>
    <dbReference type="NCBI Taxonomy" id="32595"/>
    <lineage>
        <taxon>Eukaryota</taxon>
        <taxon>Sar</taxon>
        <taxon>Alveolata</taxon>
        <taxon>Apicomplexa</taxon>
        <taxon>Aconoidasida</taxon>
        <taxon>Piroplasmida</taxon>
        <taxon>Babesiidae</taxon>
        <taxon>Babesia</taxon>
    </lineage>
</organism>
<reference evidence="3" key="2">
    <citation type="submission" date="2021-05" db="EMBL/GenBank/DDBJ databases">
        <authorList>
            <person name="Pain A."/>
        </authorList>
    </citation>
    <scope>NUCLEOTIDE SEQUENCE</scope>
    <source>
        <strain evidence="3">1802A</strain>
    </source>
</reference>
<gene>
    <name evidence="3" type="ORF">X943_004009</name>
</gene>
<evidence type="ECO:0000313" key="3">
    <source>
        <dbReference type="EMBL" id="KAK1937703.1"/>
    </source>
</evidence>
<protein>
    <submittedName>
        <fullName evidence="3">Secreted antigen 1</fullName>
    </submittedName>
</protein>
<evidence type="ECO:0000256" key="2">
    <source>
        <dbReference type="SAM" id="SignalP"/>
    </source>
</evidence>
<keyword evidence="2" id="KW-0732">Signal</keyword>
<comment type="caution">
    <text evidence="3">The sequence shown here is derived from an EMBL/GenBank/DDBJ whole genome shotgun (WGS) entry which is preliminary data.</text>
</comment>
<dbReference type="EMBL" id="JAHBMH010000033">
    <property type="protein sequence ID" value="KAK1937703.1"/>
    <property type="molecule type" value="Genomic_DNA"/>
</dbReference>
<feature type="chain" id="PRO_5041908634" evidence="2">
    <location>
        <begin position="19"/>
        <end position="284"/>
    </location>
</feature>